<dbReference type="EMBL" id="JAAKFY010000027">
    <property type="protein sequence ID" value="KAF3833134.1"/>
    <property type="molecule type" value="Genomic_DNA"/>
</dbReference>
<reference evidence="7 8" key="1">
    <citation type="submission" date="2020-03" db="EMBL/GenBank/DDBJ databases">
        <title>Dissostichus mawsoni Genome sequencing and assembly.</title>
        <authorList>
            <person name="Park H."/>
        </authorList>
    </citation>
    <scope>NUCLEOTIDE SEQUENCE [LARGE SCALE GENOMIC DNA]</scope>
    <source>
        <strain evidence="7">DM0001</strain>
        <tissue evidence="7">Muscle</tissue>
    </source>
</reference>
<evidence type="ECO:0000259" key="6">
    <source>
        <dbReference type="Pfam" id="PF13613"/>
    </source>
</evidence>
<dbReference type="InterPro" id="IPR027805">
    <property type="entry name" value="Transposase_HTH_dom"/>
</dbReference>
<accession>A0A7J5X814</accession>
<keyword evidence="3" id="KW-0175">Coiled coil</keyword>
<comment type="cofactor">
    <cofactor evidence="1">
        <name>a divalent metal cation</name>
        <dbReference type="ChEBI" id="CHEBI:60240"/>
    </cofactor>
</comment>
<evidence type="ECO:0000256" key="4">
    <source>
        <dbReference type="SAM" id="MobiDB-lite"/>
    </source>
</evidence>
<protein>
    <recommendedName>
        <fullName evidence="9">DDE Tnp4 domain-containing protein</fullName>
    </recommendedName>
</protein>
<gene>
    <name evidence="7" type="ORF">F7725_026799</name>
</gene>
<dbReference type="PANTHER" id="PTHR23080:SF143">
    <property type="entry name" value="SI:DKEY-56D12.4"/>
    <property type="match status" value="1"/>
</dbReference>
<dbReference type="OrthoDB" id="6369483at2759"/>
<comment type="caution">
    <text evidence="7">The sequence shown here is derived from an EMBL/GenBank/DDBJ whole genome shotgun (WGS) entry which is preliminary data.</text>
</comment>
<evidence type="ECO:0000256" key="2">
    <source>
        <dbReference type="ARBA" id="ARBA00022723"/>
    </source>
</evidence>
<keyword evidence="8" id="KW-1185">Reference proteome</keyword>
<dbReference type="Pfam" id="PF13359">
    <property type="entry name" value="DDE_Tnp_4"/>
    <property type="match status" value="1"/>
</dbReference>
<evidence type="ECO:0000256" key="1">
    <source>
        <dbReference type="ARBA" id="ARBA00001968"/>
    </source>
</evidence>
<feature type="coiled-coil region" evidence="3">
    <location>
        <begin position="175"/>
        <end position="209"/>
    </location>
</feature>
<proteinExistence type="predicted"/>
<evidence type="ECO:0000259" key="5">
    <source>
        <dbReference type="Pfam" id="PF13359"/>
    </source>
</evidence>
<dbReference type="Pfam" id="PF13613">
    <property type="entry name" value="HTH_Tnp_4"/>
    <property type="match status" value="1"/>
</dbReference>
<feature type="compositionally biased region" description="Basic and acidic residues" evidence="4">
    <location>
        <begin position="150"/>
        <end position="160"/>
    </location>
</feature>
<evidence type="ECO:0000313" key="7">
    <source>
        <dbReference type="EMBL" id="KAF3833134.1"/>
    </source>
</evidence>
<evidence type="ECO:0000256" key="3">
    <source>
        <dbReference type="SAM" id="Coils"/>
    </source>
</evidence>
<feature type="domain" description="Transposase Helix-turn-helix" evidence="6">
    <location>
        <begin position="253"/>
        <end position="302"/>
    </location>
</feature>
<dbReference type="GO" id="GO:0046872">
    <property type="term" value="F:metal ion binding"/>
    <property type="evidence" value="ECO:0007669"/>
    <property type="project" value="UniProtKB-KW"/>
</dbReference>
<dbReference type="InterPro" id="IPR027806">
    <property type="entry name" value="HARBI1_dom"/>
</dbReference>
<dbReference type="Proteomes" id="UP000518266">
    <property type="component" value="Unassembled WGS sequence"/>
</dbReference>
<name>A0A7J5X814_DISMA</name>
<dbReference type="PANTHER" id="PTHR23080">
    <property type="entry name" value="THAP DOMAIN PROTEIN"/>
    <property type="match status" value="1"/>
</dbReference>
<feature type="domain" description="DDE Tnp4" evidence="5">
    <location>
        <begin position="333"/>
        <end position="507"/>
    </location>
</feature>
<keyword evidence="2" id="KW-0479">Metal-binding</keyword>
<feature type="region of interest" description="Disordered" evidence="4">
    <location>
        <begin position="129"/>
        <end position="168"/>
    </location>
</feature>
<dbReference type="AlphaFoldDB" id="A0A7J5X814"/>
<evidence type="ECO:0000313" key="8">
    <source>
        <dbReference type="Proteomes" id="UP000518266"/>
    </source>
</evidence>
<evidence type="ECO:0008006" key="9">
    <source>
        <dbReference type="Google" id="ProtNLM"/>
    </source>
</evidence>
<organism evidence="7 8">
    <name type="scientific">Dissostichus mawsoni</name>
    <name type="common">Antarctic cod</name>
    <dbReference type="NCBI Taxonomy" id="36200"/>
    <lineage>
        <taxon>Eukaryota</taxon>
        <taxon>Metazoa</taxon>
        <taxon>Chordata</taxon>
        <taxon>Craniata</taxon>
        <taxon>Vertebrata</taxon>
        <taxon>Euteleostomi</taxon>
        <taxon>Actinopterygii</taxon>
        <taxon>Neopterygii</taxon>
        <taxon>Teleostei</taxon>
        <taxon>Neoteleostei</taxon>
        <taxon>Acanthomorphata</taxon>
        <taxon>Eupercaria</taxon>
        <taxon>Perciformes</taxon>
        <taxon>Notothenioidei</taxon>
        <taxon>Nototheniidae</taxon>
        <taxon>Dissostichus</taxon>
    </lineage>
</organism>
<sequence length="522" mass="57378">MAAGAGTGVGTMAAGHGTGAGTMAVWAGSGAGTMAAGHGTGTRTMAVWDGTGALVWSTVPWLCGPALEHGTMAAGTATGVGTMAAGAGTGAGTMAAGAGTGTGTMATGAPAGILALRYHVNDGERPDYVPSIFPRRPSSEGSKRLKRYQRRDAVSQHEPSDDYELSDTPVLHRQQVSIAIEVANLRRERDEARRERDEARRELQNWSKERLSVHAIKGNDSACRALTGLSWSVFDCLHRYLVQFIKSSPKGFRLSTQDQLFLCLLKLRQNPSIAFLSQILHKPEPTIRHIFQRWLNLLYAKITFLIHWPDRECITQTIPPVMKANFPRLTLIIDCFEIRIEHPKALKARAKSYSNYKKWTTVKYFIVCSPAGNITFLSKGWGGRASDVKIVRESGFISPLYHHPGDQILADRGFTLKYEFALLGASLETPAFTLGRKQLPGKDVEESRIKSKFRIHIERVIGVLKRRFHILDGPLLVCFVKTLRDEMENRDVATIDKIVHTCAALVNMSGSIVFNKNRQGDV</sequence>